<accession>A0ABQ3ER07</accession>
<organism evidence="2 3">
    <name type="scientific">Streptomyces cirratus</name>
    <dbReference type="NCBI Taxonomy" id="68187"/>
    <lineage>
        <taxon>Bacteria</taxon>
        <taxon>Bacillati</taxon>
        <taxon>Actinomycetota</taxon>
        <taxon>Actinomycetes</taxon>
        <taxon>Kitasatosporales</taxon>
        <taxon>Streptomycetaceae</taxon>
        <taxon>Streptomyces</taxon>
    </lineage>
</organism>
<comment type="caution">
    <text evidence="2">The sequence shown here is derived from an EMBL/GenBank/DDBJ whole genome shotgun (WGS) entry which is preliminary data.</text>
</comment>
<dbReference type="PANTHER" id="PTHR22753">
    <property type="entry name" value="TRANSMEMBRANE PROTEIN 68"/>
    <property type="match status" value="1"/>
</dbReference>
<dbReference type="PANTHER" id="PTHR22753:SF14">
    <property type="entry name" value="MONOACYLGLYCEROL_DIACYLGLYCEROL O-ACYLTRANSFERASE"/>
    <property type="match status" value="1"/>
</dbReference>
<keyword evidence="2" id="KW-0808">Transferase</keyword>
<reference evidence="3" key="1">
    <citation type="journal article" date="2019" name="Int. J. Syst. Evol. Microbiol.">
        <title>The Global Catalogue of Microorganisms (GCM) 10K type strain sequencing project: providing services to taxonomists for standard genome sequencing and annotation.</title>
        <authorList>
            <consortium name="The Broad Institute Genomics Platform"/>
            <consortium name="The Broad Institute Genome Sequencing Center for Infectious Disease"/>
            <person name="Wu L."/>
            <person name="Ma J."/>
        </authorList>
    </citation>
    <scope>NUCLEOTIDE SEQUENCE [LARGE SCALE GENOMIC DNA]</scope>
    <source>
        <strain evidence="3">JCM 4738</strain>
    </source>
</reference>
<proteinExistence type="predicted"/>
<dbReference type="SUPFAM" id="SSF69593">
    <property type="entry name" value="Glycerol-3-phosphate (1)-acyltransferase"/>
    <property type="match status" value="1"/>
</dbReference>
<dbReference type="SMART" id="SM00563">
    <property type="entry name" value="PlsC"/>
    <property type="match status" value="1"/>
</dbReference>
<feature type="domain" description="Phospholipid/glycerol acyltransferase" evidence="1">
    <location>
        <begin position="76"/>
        <end position="192"/>
    </location>
</feature>
<name>A0ABQ3ER07_9ACTN</name>
<gene>
    <name evidence="2" type="ORF">GCM10010347_22700</name>
</gene>
<dbReference type="GO" id="GO:0016746">
    <property type="term" value="F:acyltransferase activity"/>
    <property type="evidence" value="ECO:0007669"/>
    <property type="project" value="UniProtKB-KW"/>
</dbReference>
<protein>
    <submittedName>
        <fullName evidence="2">Acyltransferase</fullName>
    </submittedName>
</protein>
<dbReference type="Pfam" id="PF01553">
    <property type="entry name" value="Acyltransferase"/>
    <property type="match status" value="1"/>
</dbReference>
<evidence type="ECO:0000259" key="1">
    <source>
        <dbReference type="SMART" id="SM00563"/>
    </source>
</evidence>
<evidence type="ECO:0000313" key="2">
    <source>
        <dbReference type="EMBL" id="GHB52270.1"/>
    </source>
</evidence>
<keyword evidence="3" id="KW-1185">Reference proteome</keyword>
<keyword evidence="2" id="KW-0012">Acyltransferase</keyword>
<sequence length="277" mass="30039">MSEILTDSTVDPVDQIVDPADVADVLDVAGTELRNLKRLLGKAGEEAWDRLLDWLVDEYFRLEVTGWENIPAEGPAVLVANHSGAWGLDAFVLQKVLVRRIDRPLHVPAAPFVFRVPVIGSYARKKGAIPLDPTLGWERLAAGELVGVFPEGIAGLEKPFEERYRLRPFSPGFAVTAARAGAPVVPVSVVGAEEACPRLGEVPALARLLGLPYFPLTPPFPLPAKWLVTIGEPIPAPPRSGSLAERSAAARRLCAEAQGAVQGLVDRERGRRETPFW</sequence>
<dbReference type="CDD" id="cd07987">
    <property type="entry name" value="LPLAT_MGAT-like"/>
    <property type="match status" value="1"/>
</dbReference>
<evidence type="ECO:0000313" key="3">
    <source>
        <dbReference type="Proteomes" id="UP000642673"/>
    </source>
</evidence>
<dbReference type="InterPro" id="IPR002123">
    <property type="entry name" value="Plipid/glycerol_acylTrfase"/>
</dbReference>
<dbReference type="Proteomes" id="UP000642673">
    <property type="component" value="Unassembled WGS sequence"/>
</dbReference>
<dbReference type="RefSeq" id="WP_190183926.1">
    <property type="nucleotide sequence ID" value="NZ_BMVP01000003.1"/>
</dbReference>
<dbReference type="EMBL" id="BMVP01000003">
    <property type="protein sequence ID" value="GHB52270.1"/>
    <property type="molecule type" value="Genomic_DNA"/>
</dbReference>